<feature type="region of interest" description="Disordered" evidence="11">
    <location>
        <begin position="82"/>
        <end position="115"/>
    </location>
</feature>
<evidence type="ECO:0000256" key="1">
    <source>
        <dbReference type="ARBA" id="ARBA00004123"/>
    </source>
</evidence>
<protein>
    <recommendedName>
        <fullName evidence="12">C2H2-type domain-containing protein</fullName>
    </recommendedName>
</protein>
<dbReference type="FunFam" id="3.30.160.60:FF:000646">
    <property type="entry name" value="Myeloid zinc finger 1"/>
    <property type="match status" value="1"/>
</dbReference>
<dbReference type="SMART" id="SM00355">
    <property type="entry name" value="ZnF_C2H2"/>
    <property type="match status" value="7"/>
</dbReference>
<evidence type="ECO:0000256" key="6">
    <source>
        <dbReference type="ARBA" id="ARBA00023015"/>
    </source>
</evidence>
<feature type="domain" description="C2H2-type" evidence="12">
    <location>
        <begin position="233"/>
        <end position="260"/>
    </location>
</feature>
<dbReference type="PROSITE" id="PS50157">
    <property type="entry name" value="ZINC_FINGER_C2H2_2"/>
    <property type="match status" value="7"/>
</dbReference>
<dbReference type="FunFam" id="3.30.160.60:FF:000295">
    <property type="entry name" value="zinc finger protein 19"/>
    <property type="match status" value="1"/>
</dbReference>
<dbReference type="InterPro" id="IPR013087">
    <property type="entry name" value="Znf_C2H2_type"/>
</dbReference>
<sequence>MSSVECLREFVNERLSAAAEEIFGVFKRTVVEYQEEIDRQRRMLDVFWKPDVKLHRIKLPQPRVCTEEEVLGDQQLCLQERNPSVDQEDPDPPQIKEEQEGLCSSQEGEQLEPKQETFMLTPTCEERDHGEDQLLDLCTDETQTVVQETSLGYISVESAAVVEPSNDHQLLSHNSHVSDGKDQKRVKRSLTSSKEQTPPGEKPLLCKKCGKYFKNKNSLLSHVKRAHSIDQPYVCNTCGRRFVHESVFKTHKRVHSDEKAFSCKTCGKTFKFSCGLKIHMEIHSGEKPYSCNTCGKTFTQSTNLKLHTRIHTGEKPYSCNTCGKTFNQATYLKLHTRIHTGEKPYSCNICGKSFTQSSNLKSHTATHSNEKPYSCKMCKRDFRSSNSLYAHMRTHKGKTS</sequence>
<dbReference type="GO" id="GO:0010468">
    <property type="term" value="P:regulation of gene expression"/>
    <property type="evidence" value="ECO:0007669"/>
    <property type="project" value="TreeGrafter"/>
</dbReference>
<evidence type="ECO:0000256" key="2">
    <source>
        <dbReference type="ARBA" id="ARBA00022723"/>
    </source>
</evidence>
<reference evidence="13 14" key="1">
    <citation type="journal article" date="2021" name="G3 (Bethesda)">
        <title>Improved contiguity of the threespine stickleback genome using long-read sequencing.</title>
        <authorList>
            <person name="Nath S."/>
            <person name="Shaw D.E."/>
            <person name="White M.A."/>
        </authorList>
    </citation>
    <scope>NUCLEOTIDE SEQUENCE [LARGE SCALE GENOMIC DNA]</scope>
    <source>
        <strain evidence="13 14">Lake Benthic</strain>
    </source>
</reference>
<dbReference type="PROSITE" id="PS00028">
    <property type="entry name" value="ZINC_FINGER_C2H2_1"/>
    <property type="match status" value="7"/>
</dbReference>
<dbReference type="PANTHER" id="PTHR16515:SF49">
    <property type="entry name" value="GASTRULA ZINC FINGER PROTEIN XLCGF49.1-LIKE-RELATED"/>
    <property type="match status" value="1"/>
</dbReference>
<dbReference type="Pfam" id="PF00096">
    <property type="entry name" value="zf-C2H2"/>
    <property type="match status" value="7"/>
</dbReference>
<evidence type="ECO:0000256" key="3">
    <source>
        <dbReference type="ARBA" id="ARBA00022737"/>
    </source>
</evidence>
<keyword evidence="5" id="KW-0862">Zinc</keyword>
<dbReference type="InterPro" id="IPR036236">
    <property type="entry name" value="Znf_C2H2_sf"/>
</dbReference>
<keyword evidence="9" id="KW-0539">Nucleus</keyword>
<keyword evidence="7" id="KW-0238">DNA-binding</keyword>
<feature type="domain" description="C2H2-type" evidence="12">
    <location>
        <begin position="373"/>
        <end position="400"/>
    </location>
</feature>
<dbReference type="FunFam" id="3.30.160.60:FF:001498">
    <property type="entry name" value="Zinc finger protein 404"/>
    <property type="match status" value="1"/>
</dbReference>
<feature type="region of interest" description="Disordered" evidence="11">
    <location>
        <begin position="165"/>
        <end position="201"/>
    </location>
</feature>
<name>A0AAQ4R5B1_GASAC</name>
<keyword evidence="3" id="KW-0677">Repeat</keyword>
<comment type="subcellular location">
    <subcellularLocation>
        <location evidence="1">Nucleus</location>
    </subcellularLocation>
</comment>
<keyword evidence="2" id="KW-0479">Metal-binding</keyword>
<accession>A0AAQ4R5B1</accession>
<keyword evidence="4 10" id="KW-0863">Zinc-finger</keyword>
<evidence type="ECO:0000313" key="14">
    <source>
        <dbReference type="Proteomes" id="UP000007635"/>
    </source>
</evidence>
<keyword evidence="14" id="KW-1185">Reference proteome</keyword>
<evidence type="ECO:0000256" key="4">
    <source>
        <dbReference type="ARBA" id="ARBA00022771"/>
    </source>
</evidence>
<dbReference type="AlphaFoldDB" id="A0AAQ4R5B1"/>
<evidence type="ECO:0000256" key="9">
    <source>
        <dbReference type="ARBA" id="ARBA00023242"/>
    </source>
</evidence>
<evidence type="ECO:0000259" key="12">
    <source>
        <dbReference type="PROSITE" id="PS50157"/>
    </source>
</evidence>
<dbReference type="Ensembl" id="ENSGACT00000056496.1">
    <property type="protein sequence ID" value="ENSGACP00000054031.1"/>
    <property type="gene ID" value="ENSGACG00000026525.1"/>
</dbReference>
<feature type="domain" description="C2H2-type" evidence="12">
    <location>
        <begin position="261"/>
        <end position="288"/>
    </location>
</feature>
<keyword evidence="8" id="KW-0804">Transcription</keyword>
<keyword evidence="6" id="KW-0805">Transcription regulation</keyword>
<dbReference type="Gene3D" id="3.30.160.60">
    <property type="entry name" value="Classic Zinc Finger"/>
    <property type="match status" value="7"/>
</dbReference>
<evidence type="ECO:0000256" key="7">
    <source>
        <dbReference type="ARBA" id="ARBA00023125"/>
    </source>
</evidence>
<organism evidence="13 14">
    <name type="scientific">Gasterosteus aculeatus aculeatus</name>
    <name type="common">three-spined stickleback</name>
    <dbReference type="NCBI Taxonomy" id="481459"/>
    <lineage>
        <taxon>Eukaryota</taxon>
        <taxon>Metazoa</taxon>
        <taxon>Chordata</taxon>
        <taxon>Craniata</taxon>
        <taxon>Vertebrata</taxon>
        <taxon>Euteleostomi</taxon>
        <taxon>Actinopterygii</taxon>
        <taxon>Neopterygii</taxon>
        <taxon>Teleostei</taxon>
        <taxon>Neoteleostei</taxon>
        <taxon>Acanthomorphata</taxon>
        <taxon>Eupercaria</taxon>
        <taxon>Perciformes</taxon>
        <taxon>Cottioidei</taxon>
        <taxon>Gasterosteales</taxon>
        <taxon>Gasterosteidae</taxon>
        <taxon>Gasterosteus</taxon>
    </lineage>
</organism>
<dbReference type="Proteomes" id="UP000007635">
    <property type="component" value="Chromosome XX"/>
</dbReference>
<dbReference type="SUPFAM" id="SSF57667">
    <property type="entry name" value="beta-beta-alpha zinc fingers"/>
    <property type="match status" value="4"/>
</dbReference>
<dbReference type="GO" id="GO:0005634">
    <property type="term" value="C:nucleus"/>
    <property type="evidence" value="ECO:0007669"/>
    <property type="project" value="UniProtKB-SubCell"/>
</dbReference>
<dbReference type="FunFam" id="3.30.160.60:FF:000478">
    <property type="entry name" value="Zinc finger protein 133"/>
    <property type="match status" value="1"/>
</dbReference>
<reference evidence="13" key="2">
    <citation type="submission" date="2025-05" db="UniProtKB">
        <authorList>
            <consortium name="Ensembl"/>
        </authorList>
    </citation>
    <scope>IDENTIFICATION</scope>
</reference>
<feature type="domain" description="C2H2-type" evidence="12">
    <location>
        <begin position="289"/>
        <end position="316"/>
    </location>
</feature>
<proteinExistence type="predicted"/>
<evidence type="ECO:0000313" key="13">
    <source>
        <dbReference type="Ensembl" id="ENSGACP00000058854.1"/>
    </source>
</evidence>
<feature type="domain" description="C2H2-type" evidence="12">
    <location>
        <begin position="317"/>
        <end position="344"/>
    </location>
</feature>
<feature type="domain" description="C2H2-type" evidence="12">
    <location>
        <begin position="345"/>
        <end position="372"/>
    </location>
</feature>
<dbReference type="GO" id="GO:0008270">
    <property type="term" value="F:zinc ion binding"/>
    <property type="evidence" value="ECO:0007669"/>
    <property type="project" value="UniProtKB-KW"/>
</dbReference>
<dbReference type="FunFam" id="3.30.160.60:FF:000358">
    <property type="entry name" value="zinc finger protein 24"/>
    <property type="match status" value="1"/>
</dbReference>
<evidence type="ECO:0000256" key="5">
    <source>
        <dbReference type="ARBA" id="ARBA00022833"/>
    </source>
</evidence>
<evidence type="ECO:0000256" key="8">
    <source>
        <dbReference type="ARBA" id="ARBA00023163"/>
    </source>
</evidence>
<feature type="domain" description="C2H2-type" evidence="12">
    <location>
        <begin position="204"/>
        <end position="232"/>
    </location>
</feature>
<dbReference type="GeneTree" id="ENSGT00940000153582"/>
<dbReference type="PANTHER" id="PTHR16515">
    <property type="entry name" value="PR DOMAIN ZINC FINGER PROTEIN"/>
    <property type="match status" value="1"/>
</dbReference>
<evidence type="ECO:0000256" key="10">
    <source>
        <dbReference type="PROSITE-ProRule" id="PRU00042"/>
    </source>
</evidence>
<evidence type="ECO:0000256" key="11">
    <source>
        <dbReference type="SAM" id="MobiDB-lite"/>
    </source>
</evidence>
<dbReference type="InterPro" id="IPR050331">
    <property type="entry name" value="Zinc_finger"/>
</dbReference>
<dbReference type="Ensembl" id="ENSGACT00000087957.1">
    <property type="protein sequence ID" value="ENSGACP00000058854.1"/>
    <property type="gene ID" value="ENSGACG00000026525.1"/>
</dbReference>
<dbReference type="FunFam" id="3.30.160.60:FF:000597">
    <property type="entry name" value="zinc finger protein 236 isoform X3"/>
    <property type="match status" value="1"/>
</dbReference>
<dbReference type="GO" id="GO:0003677">
    <property type="term" value="F:DNA binding"/>
    <property type="evidence" value="ECO:0007669"/>
    <property type="project" value="UniProtKB-KW"/>
</dbReference>